<accession>A0AAW0UNI1</accession>
<protein>
    <recommendedName>
        <fullName evidence="3">Transposase Helix-turn-helix domain-containing protein</fullName>
    </recommendedName>
</protein>
<gene>
    <name evidence="1" type="ORF">O3P69_002653</name>
</gene>
<organism evidence="1 2">
    <name type="scientific">Scylla paramamosain</name>
    <name type="common">Mud crab</name>
    <dbReference type="NCBI Taxonomy" id="85552"/>
    <lineage>
        <taxon>Eukaryota</taxon>
        <taxon>Metazoa</taxon>
        <taxon>Ecdysozoa</taxon>
        <taxon>Arthropoda</taxon>
        <taxon>Crustacea</taxon>
        <taxon>Multicrustacea</taxon>
        <taxon>Malacostraca</taxon>
        <taxon>Eumalacostraca</taxon>
        <taxon>Eucarida</taxon>
        <taxon>Decapoda</taxon>
        <taxon>Pleocyemata</taxon>
        <taxon>Brachyura</taxon>
        <taxon>Eubrachyura</taxon>
        <taxon>Portunoidea</taxon>
        <taxon>Portunidae</taxon>
        <taxon>Portuninae</taxon>
        <taxon>Scylla</taxon>
    </lineage>
</organism>
<dbReference type="Proteomes" id="UP001487740">
    <property type="component" value="Unassembled WGS sequence"/>
</dbReference>
<name>A0AAW0UNI1_SCYPA</name>
<reference evidence="1 2" key="1">
    <citation type="submission" date="2023-03" db="EMBL/GenBank/DDBJ databases">
        <title>High-quality genome of Scylla paramamosain provides insights in environmental adaptation.</title>
        <authorList>
            <person name="Zhang L."/>
        </authorList>
    </citation>
    <scope>NUCLEOTIDE SEQUENCE [LARGE SCALE GENOMIC DNA]</scope>
    <source>
        <strain evidence="1">LZ_2023a</strain>
        <tissue evidence="1">Muscle</tissue>
    </source>
</reference>
<dbReference type="AlphaFoldDB" id="A0AAW0UNI1"/>
<evidence type="ECO:0000313" key="2">
    <source>
        <dbReference type="Proteomes" id="UP001487740"/>
    </source>
</evidence>
<dbReference type="EMBL" id="JARAKH010000009">
    <property type="protein sequence ID" value="KAK8401021.1"/>
    <property type="molecule type" value="Genomic_DNA"/>
</dbReference>
<keyword evidence="2" id="KW-1185">Reference proteome</keyword>
<proteinExistence type="predicted"/>
<comment type="caution">
    <text evidence="1">The sequence shown here is derived from an EMBL/GenBank/DDBJ whole genome shotgun (WGS) entry which is preliminary data.</text>
</comment>
<evidence type="ECO:0000313" key="1">
    <source>
        <dbReference type="EMBL" id="KAK8401021.1"/>
    </source>
</evidence>
<sequence>MTQETFNYILKKVEHRLVKTWCNWHEQPIQPEERLVITIRYLAIGSSFRSLAFSFRVGVTTVGKIVSETVIALWEELHEEHMPLEIAHHLSPCSVHLLL</sequence>
<evidence type="ECO:0008006" key="3">
    <source>
        <dbReference type="Google" id="ProtNLM"/>
    </source>
</evidence>